<gene>
    <name evidence="1" type="ORF">E3N88_00829</name>
</gene>
<accession>A0A5N6PZY9</accession>
<protein>
    <submittedName>
        <fullName evidence="1">Uncharacterized protein</fullName>
    </submittedName>
</protein>
<name>A0A5N6PZY9_9ASTR</name>
<dbReference type="EMBL" id="SZYD01000001">
    <property type="protein sequence ID" value="KAD7477693.1"/>
    <property type="molecule type" value="Genomic_DNA"/>
</dbReference>
<evidence type="ECO:0000313" key="1">
    <source>
        <dbReference type="EMBL" id="KAD7477693.1"/>
    </source>
</evidence>
<keyword evidence="2" id="KW-1185">Reference proteome</keyword>
<sequence>MAEKTNPTVVWGCQSADVWPEQLAVSRGKLAEAREQLSGQAVVVAGGSRASKQSSKQQRGDFIREIMRGKDRWEGNESGGKANTFIFTFSGDIRR</sequence>
<evidence type="ECO:0000313" key="2">
    <source>
        <dbReference type="Proteomes" id="UP000326396"/>
    </source>
</evidence>
<comment type="caution">
    <text evidence="1">The sequence shown here is derived from an EMBL/GenBank/DDBJ whole genome shotgun (WGS) entry which is preliminary data.</text>
</comment>
<dbReference type="AlphaFoldDB" id="A0A5N6PZY9"/>
<organism evidence="1 2">
    <name type="scientific">Mikania micrantha</name>
    <name type="common">bitter vine</name>
    <dbReference type="NCBI Taxonomy" id="192012"/>
    <lineage>
        <taxon>Eukaryota</taxon>
        <taxon>Viridiplantae</taxon>
        <taxon>Streptophyta</taxon>
        <taxon>Embryophyta</taxon>
        <taxon>Tracheophyta</taxon>
        <taxon>Spermatophyta</taxon>
        <taxon>Magnoliopsida</taxon>
        <taxon>eudicotyledons</taxon>
        <taxon>Gunneridae</taxon>
        <taxon>Pentapetalae</taxon>
        <taxon>asterids</taxon>
        <taxon>campanulids</taxon>
        <taxon>Asterales</taxon>
        <taxon>Asteraceae</taxon>
        <taxon>Asteroideae</taxon>
        <taxon>Heliantheae alliance</taxon>
        <taxon>Eupatorieae</taxon>
        <taxon>Mikania</taxon>
    </lineage>
</organism>
<dbReference type="Proteomes" id="UP000326396">
    <property type="component" value="Linkage Group LG1"/>
</dbReference>
<reference evidence="1 2" key="1">
    <citation type="submission" date="2019-05" db="EMBL/GenBank/DDBJ databases">
        <title>Mikania micrantha, genome provides insights into the molecular mechanism of rapid growth.</title>
        <authorList>
            <person name="Liu B."/>
        </authorList>
    </citation>
    <scope>NUCLEOTIDE SEQUENCE [LARGE SCALE GENOMIC DNA]</scope>
    <source>
        <strain evidence="1">NLD-2019</strain>
        <tissue evidence="1">Leaf</tissue>
    </source>
</reference>
<proteinExistence type="predicted"/>